<dbReference type="Proteomes" id="UP000503017">
    <property type="component" value="Chromosome"/>
</dbReference>
<proteinExistence type="predicted"/>
<dbReference type="InterPro" id="IPR003749">
    <property type="entry name" value="ThiS/MoaD-like"/>
</dbReference>
<evidence type="ECO:0000313" key="1">
    <source>
        <dbReference type="EMBL" id="QKD02538.1"/>
    </source>
</evidence>
<dbReference type="Gene3D" id="3.10.20.30">
    <property type="match status" value="1"/>
</dbReference>
<dbReference type="RefSeq" id="WP_027030354.1">
    <property type="nucleotide sequence ID" value="NZ_CP033367.1"/>
</dbReference>
<dbReference type="InterPro" id="IPR012675">
    <property type="entry name" value="Beta-grasp_dom_sf"/>
</dbReference>
<organism evidence="1 2">
    <name type="scientific">Mesorhizobium loti R88b</name>
    <dbReference type="NCBI Taxonomy" id="935548"/>
    <lineage>
        <taxon>Bacteria</taxon>
        <taxon>Pseudomonadati</taxon>
        <taxon>Pseudomonadota</taxon>
        <taxon>Alphaproteobacteria</taxon>
        <taxon>Hyphomicrobiales</taxon>
        <taxon>Phyllobacteriaceae</taxon>
        <taxon>Mesorhizobium</taxon>
    </lineage>
</organism>
<dbReference type="AlphaFoldDB" id="A0A6M7WRR2"/>
<evidence type="ECO:0000313" key="2">
    <source>
        <dbReference type="Proteomes" id="UP000503017"/>
    </source>
</evidence>
<reference evidence="1 2" key="1">
    <citation type="submission" date="2018-10" db="EMBL/GenBank/DDBJ databases">
        <authorList>
            <person name="Perry B.J."/>
            <person name="Sullivan J.T."/>
            <person name="Murphy R.J.T."/>
            <person name="Ramsay J.P."/>
            <person name="Ronson C.W."/>
        </authorList>
    </citation>
    <scope>NUCLEOTIDE SEQUENCE [LARGE SCALE GENOMIC DNA]</scope>
    <source>
        <strain evidence="1 2">R88b</strain>
    </source>
</reference>
<dbReference type="InterPro" id="IPR016155">
    <property type="entry name" value="Mopterin_synth/thiamin_S_b"/>
</dbReference>
<name>A0A6M7WRR2_RHILI</name>
<dbReference type="SUPFAM" id="SSF54285">
    <property type="entry name" value="MoaD/ThiS"/>
    <property type="match status" value="1"/>
</dbReference>
<protein>
    <submittedName>
        <fullName evidence="1">MoaD/ThiS family protein</fullName>
    </submittedName>
</protein>
<gene>
    <name evidence="1" type="ORF">EB235_14380</name>
</gene>
<sequence>MVEVTLWGALGQLAGGKSKVEVEARDIRELFRKLAEQYPAFEPWIEKGIAVAIDGTIYRDTWGKELPAGAEIFLLPRLAGG</sequence>
<accession>A0A6M7WRR2</accession>
<dbReference type="EMBL" id="CP033367">
    <property type="protein sequence ID" value="QKD02538.1"/>
    <property type="molecule type" value="Genomic_DNA"/>
</dbReference>
<dbReference type="CDD" id="cd17040">
    <property type="entry name" value="Ubl_MoaD_like"/>
    <property type="match status" value="1"/>
</dbReference>
<dbReference type="Pfam" id="PF02597">
    <property type="entry name" value="ThiS"/>
    <property type="match status" value="1"/>
</dbReference>